<evidence type="ECO:0008006" key="4">
    <source>
        <dbReference type="Google" id="ProtNLM"/>
    </source>
</evidence>
<dbReference type="OrthoDB" id="7446256at2"/>
<comment type="caution">
    <text evidence="2">The sequence shown here is derived from an EMBL/GenBank/DDBJ whole genome shotgun (WGS) entry which is preliminary data.</text>
</comment>
<feature type="transmembrane region" description="Helical" evidence="1">
    <location>
        <begin position="215"/>
        <end position="233"/>
    </location>
</feature>
<protein>
    <recommendedName>
        <fullName evidence="4">DUF3667 domain-containing protein</fullName>
    </recommendedName>
</protein>
<feature type="transmembrane region" description="Helical" evidence="1">
    <location>
        <begin position="245"/>
        <end position="265"/>
    </location>
</feature>
<organism evidence="2 3">
    <name type="scientific">Spirosoma telluris</name>
    <dbReference type="NCBI Taxonomy" id="2183553"/>
    <lineage>
        <taxon>Bacteria</taxon>
        <taxon>Pseudomonadati</taxon>
        <taxon>Bacteroidota</taxon>
        <taxon>Cytophagia</taxon>
        <taxon>Cytophagales</taxon>
        <taxon>Cytophagaceae</taxon>
        <taxon>Spirosoma</taxon>
    </lineage>
</organism>
<evidence type="ECO:0000313" key="2">
    <source>
        <dbReference type="EMBL" id="RAI74124.1"/>
    </source>
</evidence>
<gene>
    <name evidence="2" type="ORF">HMF3257_06790</name>
</gene>
<accession>A0A327NJM4</accession>
<dbReference type="RefSeq" id="WP_111340996.1">
    <property type="nucleotide sequence ID" value="NZ_QLII01000001.1"/>
</dbReference>
<dbReference type="Pfam" id="PF12412">
    <property type="entry name" value="DUF3667"/>
    <property type="match status" value="1"/>
</dbReference>
<dbReference type="AlphaFoldDB" id="A0A327NJM4"/>
<keyword evidence="3" id="KW-1185">Reference proteome</keyword>
<sequence length="275" mass="31528">MTCQTCGHHNQEKFCPNCGEKRFDPHSLTLSHVAEEVVESFTHADHTLLRTIKTLLFKPGKLTAEYVAGRRVHYMKPLGLFLVVNLVFFLVVDYNAFNQPLSTFLNYDNYTAFGTKEAVYHVLTTSGQTLATYQPVFDSSMKASSKGYLIVLIPLFALLFGLLMWPAHRTFIEHLVFSAHFLSFVLIFLLLQQFLIILPYVFLFGQQQWMTRGDQIWSFLGLALLGFYQARAFKRFYGTSKLWSASAALLGTLLFAGIIMAYRLILFYKILYLSH</sequence>
<feature type="transmembrane region" description="Helical" evidence="1">
    <location>
        <begin position="179"/>
        <end position="203"/>
    </location>
</feature>
<dbReference type="InterPro" id="IPR022134">
    <property type="entry name" value="DUF3667"/>
</dbReference>
<dbReference type="Proteomes" id="UP000249016">
    <property type="component" value="Unassembled WGS sequence"/>
</dbReference>
<keyword evidence="1" id="KW-1133">Transmembrane helix</keyword>
<evidence type="ECO:0000256" key="1">
    <source>
        <dbReference type="SAM" id="Phobius"/>
    </source>
</evidence>
<keyword evidence="1" id="KW-0812">Transmembrane</keyword>
<evidence type="ECO:0000313" key="3">
    <source>
        <dbReference type="Proteomes" id="UP000249016"/>
    </source>
</evidence>
<dbReference type="EMBL" id="QLII01000001">
    <property type="protein sequence ID" value="RAI74124.1"/>
    <property type="molecule type" value="Genomic_DNA"/>
</dbReference>
<feature type="transmembrane region" description="Helical" evidence="1">
    <location>
        <begin position="147"/>
        <end position="167"/>
    </location>
</feature>
<keyword evidence="1" id="KW-0472">Membrane</keyword>
<name>A0A327NJM4_9BACT</name>
<proteinExistence type="predicted"/>
<feature type="transmembrane region" description="Helical" evidence="1">
    <location>
        <begin position="78"/>
        <end position="97"/>
    </location>
</feature>
<reference evidence="2 3" key="1">
    <citation type="submission" date="2018-06" db="EMBL/GenBank/DDBJ databases">
        <title>Spirosoma sp. HMF3257 Genome sequencing and assembly.</title>
        <authorList>
            <person name="Kang H."/>
            <person name="Cha I."/>
            <person name="Kim H."/>
            <person name="Kang J."/>
            <person name="Joh K."/>
        </authorList>
    </citation>
    <scope>NUCLEOTIDE SEQUENCE [LARGE SCALE GENOMIC DNA]</scope>
    <source>
        <strain evidence="2 3">HMF3257</strain>
    </source>
</reference>